<proteinExistence type="predicted"/>
<protein>
    <recommendedName>
        <fullName evidence="1">DUF6575 domain-containing protein</fullName>
    </recommendedName>
</protein>
<evidence type="ECO:0000259" key="1">
    <source>
        <dbReference type="Pfam" id="PF20215"/>
    </source>
</evidence>
<evidence type="ECO:0000313" key="2">
    <source>
        <dbReference type="EMBL" id="SIN95285.1"/>
    </source>
</evidence>
<sequence>MQKNLNIFQILVYYDIPELFIATDTVDTKYVCLLLELSNGYPKYIATPISQLRLANFLKGDLELKEILISPEMEEWYSIALNDDKIIATKSDLDHFPQQFLPEEGFYLNSAISDGSQIVEEVIEKNNAVVHLAISDNIDDYGADANDLGDIIKLYSILLENSYKKSVIEHKVKDKGIIIPANYQLRAFASSRNSFNVHLYSKSQKDLFGNCMIEYGLEKISKVLEYSDDDDLIKSLRSIKGHAVASLKKISKRIIDDKLKIKHKWFAPNQEVVHFQIFDADKATVIFNILNQSEELTEEIKEFIGVFVQADVKRGTWRIKAMDDKQEHHGEANPDDLKGITLETVTYKLICQEIIEEFKVSEKGKIKYIFKSIEELRNKSPID</sequence>
<dbReference type="InterPro" id="IPR046482">
    <property type="entry name" value="DUF6575"/>
</dbReference>
<feature type="domain" description="DUF6575" evidence="1">
    <location>
        <begin position="5"/>
        <end position="127"/>
    </location>
</feature>
<dbReference type="AlphaFoldDB" id="A0A1N6FJ49"/>
<dbReference type="OrthoDB" id="1074331at2"/>
<name>A0A1N6FJ49_9BACT</name>
<dbReference type="Pfam" id="PF20215">
    <property type="entry name" value="DUF6575"/>
    <property type="match status" value="1"/>
</dbReference>
<reference evidence="3" key="1">
    <citation type="submission" date="2016-11" db="EMBL/GenBank/DDBJ databases">
        <authorList>
            <person name="Varghese N."/>
            <person name="Submissions S."/>
        </authorList>
    </citation>
    <scope>NUCLEOTIDE SEQUENCE [LARGE SCALE GENOMIC DNA]</scope>
    <source>
        <strain evidence="3">DSM 24787</strain>
    </source>
</reference>
<accession>A0A1N6FJ49</accession>
<dbReference type="STRING" id="536979.SAMN04488055_2248"/>
<organism evidence="2 3">
    <name type="scientific">Chitinophaga niabensis</name>
    <dbReference type="NCBI Taxonomy" id="536979"/>
    <lineage>
        <taxon>Bacteria</taxon>
        <taxon>Pseudomonadati</taxon>
        <taxon>Bacteroidota</taxon>
        <taxon>Chitinophagia</taxon>
        <taxon>Chitinophagales</taxon>
        <taxon>Chitinophagaceae</taxon>
        <taxon>Chitinophaga</taxon>
    </lineage>
</organism>
<dbReference type="RefSeq" id="WP_074239318.1">
    <property type="nucleotide sequence ID" value="NZ_FSRA01000001.1"/>
</dbReference>
<dbReference type="EMBL" id="FSRA01000001">
    <property type="protein sequence ID" value="SIN95285.1"/>
    <property type="molecule type" value="Genomic_DNA"/>
</dbReference>
<evidence type="ECO:0000313" key="3">
    <source>
        <dbReference type="Proteomes" id="UP000185003"/>
    </source>
</evidence>
<keyword evidence="3" id="KW-1185">Reference proteome</keyword>
<gene>
    <name evidence="2" type="ORF">SAMN04488055_2248</name>
</gene>
<dbReference type="Proteomes" id="UP000185003">
    <property type="component" value="Unassembled WGS sequence"/>
</dbReference>